<sequence>MGCFNSKAVAGKEKPAKDTKKSGKDTKTGAKKNASGEPKPQNNEPTASVIEQKKDADTKSGNPQESFLLSVLEGTEHFFSTLPDSDAMKQVIALTFVNSSIEVTRTKFRIKFEAVKEILATLTKKMPLLNGCLSKTEERSMDDGFSRILLAWANNNSTFEKKISAQAGQAVLDVLYIRYTLNDQVSFEEILKLHFRWVSVNQAALEVFSKFSEGKDVMTPDQLGKFLRETQRVDDITDRHITEKYKYRFGGGVHRYNFASYTGSVLTNNVIDPSCTSDVWQDMTQSFTHYLIGCTRINSEADVNRAISESTCRAFVVDLKKNKNGQLCTGTCPLLTLLDNIKKNGFTHSTYPIVIFLSPASAPPVDVQDEAAKLIVDTLGTMLAKGMMFEGAAISDPKFSPGALRKKVLIASFQGELKPFVGFLVADMNKDGLGVRVTDIVEGTPAAKGGVIKDDWLTHIGDQPIKNKAHLRECLAKLKVGQEVKVKRENMDELTIVVGGTVDPQDKSVSSALSGIVFFRLTKNLQDNKPWDTVCVDAAKVKSSSLNRTSLAGYFAHVSINGSASNVQELIGDALNAGIQFIDGDLSETCLAFNRGRFYNNGRCGYLLKTSLEGEKYPDLGFDVICGPRAVGCSPMTGGTVKVFGTGSARLSGTRVSVSGYNESSVVVLEMTCEQNGEEHTFIASFSPTLIRQGYRALPCIAQDEEKVVPRRIHGVYLLVNSA</sequence>
<dbReference type="Pfam" id="PF00388">
    <property type="entry name" value="PI-PLC-X"/>
    <property type="match status" value="1"/>
</dbReference>
<dbReference type="Gene3D" id="2.30.42.10">
    <property type="match status" value="1"/>
</dbReference>
<dbReference type="InterPro" id="IPR017946">
    <property type="entry name" value="PLC-like_Pdiesterase_TIM-brl"/>
</dbReference>
<keyword evidence="4" id="KW-1185">Reference proteome</keyword>
<evidence type="ECO:0000259" key="2">
    <source>
        <dbReference type="PROSITE" id="PS50008"/>
    </source>
</evidence>
<dbReference type="Proteomes" id="UP000515908">
    <property type="component" value="Chromosome 10"/>
</dbReference>
<dbReference type="GO" id="GO:0035556">
    <property type="term" value="P:intracellular signal transduction"/>
    <property type="evidence" value="ECO:0007669"/>
    <property type="project" value="InterPro"/>
</dbReference>
<dbReference type="VEuPathDB" id="TriTrypDB:ADEAN_000572800"/>
<dbReference type="InterPro" id="IPR036034">
    <property type="entry name" value="PDZ_sf"/>
</dbReference>
<dbReference type="OrthoDB" id="269822at2759"/>
<evidence type="ECO:0000313" key="4">
    <source>
        <dbReference type="Proteomes" id="UP000515908"/>
    </source>
</evidence>
<dbReference type="PANTHER" id="PTHR10336:SF209">
    <property type="entry name" value="PHOSPHOINOSITIDE PHOSPHOLIPASE C"/>
    <property type="match status" value="1"/>
</dbReference>
<feature type="compositionally biased region" description="Basic and acidic residues" evidence="1">
    <location>
        <begin position="10"/>
        <end position="28"/>
    </location>
</feature>
<dbReference type="InterPro" id="IPR001478">
    <property type="entry name" value="PDZ"/>
</dbReference>
<protein>
    <submittedName>
        <fullName evidence="3">Phosphatidylinositol-specific phospholipase C, X domain/PDZ domain containing protein, putative</fullName>
    </submittedName>
</protein>
<proteinExistence type="predicted"/>
<dbReference type="GO" id="GO:0004435">
    <property type="term" value="F:phosphatidylinositol-4,5-bisphosphate phospholipase C activity"/>
    <property type="evidence" value="ECO:0007669"/>
    <property type="project" value="InterPro"/>
</dbReference>
<reference evidence="3 4" key="1">
    <citation type="submission" date="2020-08" db="EMBL/GenBank/DDBJ databases">
        <authorList>
            <person name="Newling K."/>
            <person name="Davey J."/>
            <person name="Forrester S."/>
        </authorList>
    </citation>
    <scope>NUCLEOTIDE SEQUENCE [LARGE SCALE GENOMIC DNA]</scope>
    <source>
        <strain evidence="4">Crithidia deanei Carvalho (ATCC PRA-265)</strain>
    </source>
</reference>
<dbReference type="PROSITE" id="PS50007">
    <property type="entry name" value="PIPLC_X_DOMAIN"/>
    <property type="match status" value="1"/>
</dbReference>
<dbReference type="EMBL" id="LR877154">
    <property type="protein sequence ID" value="CAD2218240.1"/>
    <property type="molecule type" value="Genomic_DNA"/>
</dbReference>
<gene>
    <name evidence="3" type="ORF">ADEAN_000572800</name>
</gene>
<dbReference type="GO" id="GO:0006629">
    <property type="term" value="P:lipid metabolic process"/>
    <property type="evidence" value="ECO:0007669"/>
    <property type="project" value="InterPro"/>
</dbReference>
<dbReference type="InterPro" id="IPR001711">
    <property type="entry name" value="PLipase_C_Pinositol-sp_Y"/>
</dbReference>
<name>A0A7G2CEF3_9TRYP</name>
<dbReference type="InterPro" id="IPR001192">
    <property type="entry name" value="PI-PLC_fam"/>
</dbReference>
<feature type="domain" description="PI-PLC Y-box" evidence="2">
    <location>
        <begin position="591"/>
        <end position="609"/>
    </location>
</feature>
<dbReference type="PROSITE" id="PS50008">
    <property type="entry name" value="PIPLC_Y_DOMAIN"/>
    <property type="match status" value="1"/>
</dbReference>
<dbReference type="AlphaFoldDB" id="A0A7G2CEF3"/>
<dbReference type="InterPro" id="IPR000909">
    <property type="entry name" value="PLipase_C_PInositol-sp_X_dom"/>
</dbReference>
<organism evidence="3 4">
    <name type="scientific">Angomonas deanei</name>
    <dbReference type="NCBI Taxonomy" id="59799"/>
    <lineage>
        <taxon>Eukaryota</taxon>
        <taxon>Discoba</taxon>
        <taxon>Euglenozoa</taxon>
        <taxon>Kinetoplastea</taxon>
        <taxon>Metakinetoplastina</taxon>
        <taxon>Trypanosomatida</taxon>
        <taxon>Trypanosomatidae</taxon>
        <taxon>Strigomonadinae</taxon>
        <taxon>Angomonas</taxon>
    </lineage>
</organism>
<evidence type="ECO:0000313" key="3">
    <source>
        <dbReference type="EMBL" id="CAD2218240.1"/>
    </source>
</evidence>
<dbReference type="Gene3D" id="3.20.20.190">
    <property type="entry name" value="Phosphatidylinositol (PI) phosphodiesterase"/>
    <property type="match status" value="1"/>
</dbReference>
<dbReference type="PANTHER" id="PTHR10336">
    <property type="entry name" value="PHOSPHOINOSITIDE-SPECIFIC PHOSPHOLIPASE C FAMILY PROTEIN"/>
    <property type="match status" value="1"/>
</dbReference>
<dbReference type="SUPFAM" id="SSF51695">
    <property type="entry name" value="PLC-like phosphodiesterases"/>
    <property type="match status" value="1"/>
</dbReference>
<dbReference type="FunFam" id="2.30.42.10:FF:000271">
    <property type="entry name" value="Pdz domain containing protein, putative"/>
    <property type="match status" value="1"/>
</dbReference>
<dbReference type="SMART" id="SM00228">
    <property type="entry name" value="PDZ"/>
    <property type="match status" value="1"/>
</dbReference>
<accession>A0A7G2CEF3</accession>
<evidence type="ECO:0000256" key="1">
    <source>
        <dbReference type="SAM" id="MobiDB-lite"/>
    </source>
</evidence>
<feature type="region of interest" description="Disordered" evidence="1">
    <location>
        <begin position="1"/>
        <end position="62"/>
    </location>
</feature>
<dbReference type="Pfam" id="PF13180">
    <property type="entry name" value="PDZ_2"/>
    <property type="match status" value="1"/>
</dbReference>